<dbReference type="AlphaFoldDB" id="A0A919UY98"/>
<accession>A0A919UY98</accession>
<gene>
    <name evidence="2" type="ORF">Sru01_16160</name>
</gene>
<keyword evidence="3" id="KW-1185">Reference proteome</keyword>
<evidence type="ECO:0000313" key="3">
    <source>
        <dbReference type="Proteomes" id="UP000655287"/>
    </source>
</evidence>
<dbReference type="Proteomes" id="UP000655287">
    <property type="component" value="Unassembled WGS sequence"/>
</dbReference>
<dbReference type="RefSeq" id="WP_203983258.1">
    <property type="nucleotide sequence ID" value="NZ_BOOU01000024.1"/>
</dbReference>
<evidence type="ECO:0000256" key="1">
    <source>
        <dbReference type="SAM" id="Phobius"/>
    </source>
</evidence>
<protein>
    <submittedName>
        <fullName evidence="2">Uncharacterized protein</fullName>
    </submittedName>
</protein>
<sequence length="84" mass="9148">MTELSLASLKALQHNPYGKWAGFALLAVLACPLLAVAAGQAGLLWLTVLLGVMAYAALAGSLFLVRRMVRTHRRRAGRKSRMDR</sequence>
<feature type="transmembrane region" description="Helical" evidence="1">
    <location>
        <begin position="20"/>
        <end position="38"/>
    </location>
</feature>
<proteinExistence type="predicted"/>
<keyword evidence="1" id="KW-1133">Transmembrane helix</keyword>
<reference evidence="2" key="1">
    <citation type="submission" date="2021-01" db="EMBL/GenBank/DDBJ databases">
        <title>Whole genome shotgun sequence of Sphaerisporangium rufum NBRC 109079.</title>
        <authorList>
            <person name="Komaki H."/>
            <person name="Tamura T."/>
        </authorList>
    </citation>
    <scope>NUCLEOTIDE SEQUENCE</scope>
    <source>
        <strain evidence="2">NBRC 109079</strain>
    </source>
</reference>
<comment type="caution">
    <text evidence="2">The sequence shown here is derived from an EMBL/GenBank/DDBJ whole genome shotgun (WGS) entry which is preliminary data.</text>
</comment>
<keyword evidence="1" id="KW-0812">Transmembrane</keyword>
<feature type="transmembrane region" description="Helical" evidence="1">
    <location>
        <begin position="44"/>
        <end position="65"/>
    </location>
</feature>
<keyword evidence="1" id="KW-0472">Membrane</keyword>
<dbReference type="EMBL" id="BOOU01000024">
    <property type="protein sequence ID" value="GII76634.1"/>
    <property type="molecule type" value="Genomic_DNA"/>
</dbReference>
<evidence type="ECO:0000313" key="2">
    <source>
        <dbReference type="EMBL" id="GII76634.1"/>
    </source>
</evidence>
<organism evidence="2 3">
    <name type="scientific">Sphaerisporangium rufum</name>
    <dbReference type="NCBI Taxonomy" id="1381558"/>
    <lineage>
        <taxon>Bacteria</taxon>
        <taxon>Bacillati</taxon>
        <taxon>Actinomycetota</taxon>
        <taxon>Actinomycetes</taxon>
        <taxon>Streptosporangiales</taxon>
        <taxon>Streptosporangiaceae</taxon>
        <taxon>Sphaerisporangium</taxon>
    </lineage>
</organism>
<name>A0A919UY98_9ACTN</name>